<feature type="compositionally biased region" description="Low complexity" evidence="1">
    <location>
        <begin position="527"/>
        <end position="539"/>
    </location>
</feature>
<feature type="compositionally biased region" description="Acidic residues" evidence="1">
    <location>
        <begin position="708"/>
        <end position="719"/>
    </location>
</feature>
<evidence type="ECO:0000313" key="3">
    <source>
        <dbReference type="Proteomes" id="UP000799437"/>
    </source>
</evidence>
<dbReference type="RefSeq" id="XP_033596480.1">
    <property type="nucleotide sequence ID" value="XM_033739431.1"/>
</dbReference>
<dbReference type="GeneID" id="54480485"/>
<sequence>MENLKSFVKSLSNMLFQPIGIKGRLPLRNHGYSDDLDALSIRFILDGLAPNPDSTEVELYLPQTREGPAGPPVPTLLPGAIEQHSTSSVWKGPITHIREIYHWEKCLRACLENLLAMTLLKEFRQAAKRQIVRLKPRTAGRMLCHFANSAGRKTFHIVLEDLLTDMIELYNNEFADADQSVFALYGDLRDELVAFLRTHDCFQEVQGVYMLIDVDLHAACDGPHKVNLTGTTTWKHPSITFISLKTRVLAGEPVALFLHYDAPLMSDAYPCGVTPEYCIDSNDMPWQWITGSQGFVCEAPISLVDSVKSSPLKHNTSKSKFVTVSDIKAILDTHFPGRMKHERISRIRVRLEIAAHDDMNSQTWRRDRQFMHINYDNGCLEPRYDFTGVDVSQDHYSATTRELNPYAYPPPGPYWLKQYEIENGEPFQFETTKEIMDREDKELFGPLGYSTVHGYPSKTKNVSVQRYRLPKRASWQALVVPQMESTEQQSERLEDLQERADSCFDADALNAALSHSPAALTPPDSRSSPSSESEAGPGADASGLRAKTLNVFNFTVEDLPSCNEGKLEVLSVPSRQDSLIGGPFSADIDGSPGKEQTPSSVRVNALDGTLDMHSRNKIENELATNEETKPDQKDIRTYFEQCLAKTASASNIAVLTKDNKDLEEEKVYESFFLDIRSSGANSSIAAVERLDEDSRAVDDQDSMLGSNEDLDMDMVADME</sequence>
<feature type="region of interest" description="Disordered" evidence="1">
    <location>
        <begin position="691"/>
        <end position="719"/>
    </location>
</feature>
<proteinExistence type="predicted"/>
<feature type="region of interest" description="Disordered" evidence="1">
    <location>
        <begin position="516"/>
        <end position="542"/>
    </location>
</feature>
<evidence type="ECO:0000256" key="1">
    <source>
        <dbReference type="SAM" id="MobiDB-lite"/>
    </source>
</evidence>
<accession>A0A6A6VVY9</accession>
<protein>
    <submittedName>
        <fullName evidence="2">Uncharacterized protein</fullName>
    </submittedName>
</protein>
<dbReference type="Proteomes" id="UP000799437">
    <property type="component" value="Unassembled WGS sequence"/>
</dbReference>
<keyword evidence="3" id="KW-1185">Reference proteome</keyword>
<name>A0A6A6VVY9_9PEZI</name>
<evidence type="ECO:0000313" key="2">
    <source>
        <dbReference type="EMBL" id="KAF2754029.1"/>
    </source>
</evidence>
<reference evidence="2" key="1">
    <citation type="journal article" date="2020" name="Stud. Mycol.">
        <title>101 Dothideomycetes genomes: a test case for predicting lifestyles and emergence of pathogens.</title>
        <authorList>
            <person name="Haridas S."/>
            <person name="Albert R."/>
            <person name="Binder M."/>
            <person name="Bloem J."/>
            <person name="Labutti K."/>
            <person name="Salamov A."/>
            <person name="Andreopoulos B."/>
            <person name="Baker S."/>
            <person name="Barry K."/>
            <person name="Bills G."/>
            <person name="Bluhm B."/>
            <person name="Cannon C."/>
            <person name="Castanera R."/>
            <person name="Culley D."/>
            <person name="Daum C."/>
            <person name="Ezra D."/>
            <person name="Gonzalez J."/>
            <person name="Henrissat B."/>
            <person name="Kuo A."/>
            <person name="Liang C."/>
            <person name="Lipzen A."/>
            <person name="Lutzoni F."/>
            <person name="Magnuson J."/>
            <person name="Mondo S."/>
            <person name="Nolan M."/>
            <person name="Ohm R."/>
            <person name="Pangilinan J."/>
            <person name="Park H.-J."/>
            <person name="Ramirez L."/>
            <person name="Alfaro M."/>
            <person name="Sun H."/>
            <person name="Tritt A."/>
            <person name="Yoshinaga Y."/>
            <person name="Zwiers L.-H."/>
            <person name="Turgeon B."/>
            <person name="Goodwin S."/>
            <person name="Spatafora J."/>
            <person name="Crous P."/>
            <person name="Grigoriev I."/>
        </authorList>
    </citation>
    <scope>NUCLEOTIDE SEQUENCE</scope>
    <source>
        <strain evidence="2">CBS 121739</strain>
    </source>
</reference>
<dbReference type="AlphaFoldDB" id="A0A6A6VVY9"/>
<organism evidence="2 3">
    <name type="scientific">Pseudovirgaria hyperparasitica</name>
    <dbReference type="NCBI Taxonomy" id="470096"/>
    <lineage>
        <taxon>Eukaryota</taxon>
        <taxon>Fungi</taxon>
        <taxon>Dikarya</taxon>
        <taxon>Ascomycota</taxon>
        <taxon>Pezizomycotina</taxon>
        <taxon>Dothideomycetes</taxon>
        <taxon>Dothideomycetes incertae sedis</taxon>
        <taxon>Acrospermales</taxon>
        <taxon>Acrospermaceae</taxon>
        <taxon>Pseudovirgaria</taxon>
    </lineage>
</organism>
<gene>
    <name evidence="2" type="ORF">EJ05DRAFT_162766</name>
</gene>
<dbReference type="EMBL" id="ML996582">
    <property type="protein sequence ID" value="KAF2754029.1"/>
    <property type="molecule type" value="Genomic_DNA"/>
</dbReference>